<proteinExistence type="predicted"/>
<protein>
    <submittedName>
        <fullName evidence="1">Uncharacterized protein</fullName>
    </submittedName>
</protein>
<accession>A0A179BTR2</accession>
<sequence>MFPIETTGGGARPPEPRRIIEPTKTLRDEIAINVMHSMLDKNAALFKDEHYLANRSYRIADAMLAARGARSATGT</sequence>
<gene>
    <name evidence="1" type="ORF">A4U53_17765</name>
</gene>
<name>A0A179BTR2_RHILE</name>
<comment type="caution">
    <text evidence="1">The sequence shown here is derived from an EMBL/GenBank/DDBJ whole genome shotgun (WGS) entry which is preliminary data.</text>
</comment>
<evidence type="ECO:0000313" key="1">
    <source>
        <dbReference type="EMBL" id="OAP95072.1"/>
    </source>
</evidence>
<dbReference type="EMBL" id="LWBS01000121">
    <property type="protein sequence ID" value="OAP95072.1"/>
    <property type="molecule type" value="Genomic_DNA"/>
</dbReference>
<organism evidence="1">
    <name type="scientific">Rhizobium leguminosarum</name>
    <dbReference type="NCBI Taxonomy" id="384"/>
    <lineage>
        <taxon>Bacteria</taxon>
        <taxon>Pseudomonadati</taxon>
        <taxon>Pseudomonadota</taxon>
        <taxon>Alphaproteobacteria</taxon>
        <taxon>Hyphomicrobiales</taxon>
        <taxon>Rhizobiaceae</taxon>
        <taxon>Rhizobium/Agrobacterium group</taxon>
        <taxon>Rhizobium</taxon>
    </lineage>
</organism>
<reference evidence="1" key="1">
    <citation type="submission" date="2016-04" db="EMBL/GenBank/DDBJ databases">
        <title>Fast-growing isolate from the root nodules of Vavilovia formosa.</title>
        <authorList>
            <person name="Kimeklis A."/>
            <person name="Safronova V."/>
            <person name="Belimov A."/>
            <person name="Andronov E."/>
        </authorList>
    </citation>
    <scope>NUCLEOTIDE SEQUENCE [LARGE SCALE GENOMIC DNA]</scope>
    <source>
        <strain evidence="1">Vaf-46</strain>
    </source>
</reference>
<dbReference type="AlphaFoldDB" id="A0A179BTR2"/>